<gene>
    <name evidence="2" type="ORF">BDV95DRAFT_610815</name>
</gene>
<proteinExistence type="predicted"/>
<dbReference type="InterPro" id="IPR010730">
    <property type="entry name" value="HET"/>
</dbReference>
<feature type="domain" description="Heterokaryon incompatibility" evidence="1">
    <location>
        <begin position="82"/>
        <end position="237"/>
    </location>
</feature>
<name>A0A7C8M3T9_9PLEO</name>
<protein>
    <submittedName>
        <fullName evidence="2">Heterokaryon incompatibility protein-domain-containing protein</fullName>
    </submittedName>
</protein>
<dbReference type="PANTHER" id="PTHR33112:SF10">
    <property type="entry name" value="TOL"/>
    <property type="match status" value="1"/>
</dbReference>
<dbReference type="Pfam" id="PF06985">
    <property type="entry name" value="HET"/>
    <property type="match status" value="1"/>
</dbReference>
<organism evidence="2 3">
    <name type="scientific">Massariosphaeria phaeospora</name>
    <dbReference type="NCBI Taxonomy" id="100035"/>
    <lineage>
        <taxon>Eukaryota</taxon>
        <taxon>Fungi</taxon>
        <taxon>Dikarya</taxon>
        <taxon>Ascomycota</taxon>
        <taxon>Pezizomycotina</taxon>
        <taxon>Dothideomycetes</taxon>
        <taxon>Pleosporomycetidae</taxon>
        <taxon>Pleosporales</taxon>
        <taxon>Pleosporales incertae sedis</taxon>
        <taxon>Massariosphaeria</taxon>
    </lineage>
</organism>
<dbReference type="Proteomes" id="UP000481861">
    <property type="component" value="Unassembled WGS sequence"/>
</dbReference>
<sequence>MIRLEYTQDISWSTHLSTVTVTDTSVEFLKSKYSECLDHHELCNRKSLNARRKYPSRLLAISGARRSQVRLVAGSNLTSGDYFTLSHCWGGFQPLKLTAQSEVSLREGVTIQELPKTFRDAIVICIYLEVPYIWIDSMCIFQDNLEDWQREATKMAEVYFHATCNIAATGAYNCSVGLSFERALNAVAPFWVDLKLPWLWRMNSFLRPGKYVVFPPTQWQDEVEKGPLNQRAWVQQERFLSRRIMHFTSSQIFWECNENRASELFPIALPAALKPWRFGDDGQRIKSWLVPEQVPRDTSWRHNLQEDWLEFIRNYTNCSISRKSDRLLAVNGIAQTISRITGDKLICGLWESYLLVELMWQRRLDSSIQPGIQDTHKWQAPTWSWAHFGRAVHPTDYLGHLECPNHRDRVTFEHIDAGGSESESSQPRPASLTLKGKPLQVTCKVSSKGPDYGGFVIRNGSISRGLGTLTTLCRVVLDDPNVVYPYQDDLTTILVFECACDLIGLGKGRYAEGLLLRRRASGDNHFERVGHMTLANFKEKNDYNYYVSMEEPVEQQSIVLF</sequence>
<dbReference type="PANTHER" id="PTHR33112">
    <property type="entry name" value="DOMAIN PROTEIN, PUTATIVE-RELATED"/>
    <property type="match status" value="1"/>
</dbReference>
<evidence type="ECO:0000313" key="3">
    <source>
        <dbReference type="Proteomes" id="UP000481861"/>
    </source>
</evidence>
<evidence type="ECO:0000259" key="1">
    <source>
        <dbReference type="Pfam" id="PF06985"/>
    </source>
</evidence>
<dbReference type="AlphaFoldDB" id="A0A7C8M3T9"/>
<evidence type="ECO:0000313" key="2">
    <source>
        <dbReference type="EMBL" id="KAF2867419.1"/>
    </source>
</evidence>
<dbReference type="EMBL" id="JAADJZ010000023">
    <property type="protein sequence ID" value="KAF2867419.1"/>
    <property type="molecule type" value="Genomic_DNA"/>
</dbReference>
<keyword evidence="3" id="KW-1185">Reference proteome</keyword>
<reference evidence="2 3" key="1">
    <citation type="submission" date="2020-01" db="EMBL/GenBank/DDBJ databases">
        <authorList>
            <consortium name="DOE Joint Genome Institute"/>
            <person name="Haridas S."/>
            <person name="Albert R."/>
            <person name="Binder M."/>
            <person name="Bloem J."/>
            <person name="Labutti K."/>
            <person name="Salamov A."/>
            <person name="Andreopoulos B."/>
            <person name="Baker S.E."/>
            <person name="Barry K."/>
            <person name="Bills G."/>
            <person name="Bluhm B.H."/>
            <person name="Cannon C."/>
            <person name="Castanera R."/>
            <person name="Culley D.E."/>
            <person name="Daum C."/>
            <person name="Ezra D."/>
            <person name="Gonzalez J.B."/>
            <person name="Henrissat B."/>
            <person name="Kuo A."/>
            <person name="Liang C."/>
            <person name="Lipzen A."/>
            <person name="Lutzoni F."/>
            <person name="Magnuson J."/>
            <person name="Mondo S."/>
            <person name="Nolan M."/>
            <person name="Ohm R."/>
            <person name="Pangilinan J."/>
            <person name="Park H.-J.H."/>
            <person name="Ramirez L."/>
            <person name="Alfaro M."/>
            <person name="Sun H."/>
            <person name="Tritt A."/>
            <person name="Yoshinaga Y."/>
            <person name="Zwiers L.-H.L."/>
            <person name="Turgeon B.G."/>
            <person name="Goodwin S.B."/>
            <person name="Spatafora J.W."/>
            <person name="Crous P.W."/>
            <person name="Grigoriev I.V."/>
        </authorList>
    </citation>
    <scope>NUCLEOTIDE SEQUENCE [LARGE SCALE GENOMIC DNA]</scope>
    <source>
        <strain evidence="2 3">CBS 611.86</strain>
    </source>
</reference>
<accession>A0A7C8M3T9</accession>
<comment type="caution">
    <text evidence="2">The sequence shown here is derived from an EMBL/GenBank/DDBJ whole genome shotgun (WGS) entry which is preliminary data.</text>
</comment>
<dbReference type="OrthoDB" id="2958217at2759"/>